<dbReference type="OrthoDB" id="4188860at2759"/>
<dbReference type="Proteomes" id="UP000054559">
    <property type="component" value="Unassembled WGS sequence"/>
</dbReference>
<accession>A0A0J8R3N5</accession>
<name>A0A0J8R3N5_COCIT</name>
<gene>
    <name evidence="2" type="ORF">CISG_07832</name>
</gene>
<reference evidence="3" key="1">
    <citation type="journal article" date="2010" name="Genome Res.">
        <title>Population genomic sequencing of Coccidioides fungi reveals recent hybridization and transposon control.</title>
        <authorList>
            <person name="Neafsey D.E."/>
            <person name="Barker B.M."/>
            <person name="Sharpton T.J."/>
            <person name="Stajich J.E."/>
            <person name="Park D.J."/>
            <person name="Whiston E."/>
            <person name="Hung C.-Y."/>
            <person name="McMahan C."/>
            <person name="White J."/>
            <person name="Sykes S."/>
            <person name="Heiman D."/>
            <person name="Young S."/>
            <person name="Zeng Q."/>
            <person name="Abouelleil A."/>
            <person name="Aftuck L."/>
            <person name="Bessette D."/>
            <person name="Brown A."/>
            <person name="FitzGerald M."/>
            <person name="Lui A."/>
            <person name="Macdonald J.P."/>
            <person name="Priest M."/>
            <person name="Orbach M.J."/>
            <person name="Galgiani J.N."/>
            <person name="Kirkland T.N."/>
            <person name="Cole G.T."/>
            <person name="Birren B.W."/>
            <person name="Henn M.R."/>
            <person name="Taylor J.W."/>
            <person name="Rounsley S.D."/>
        </authorList>
    </citation>
    <scope>NUCLEOTIDE SEQUENCE [LARGE SCALE GENOMIC DNA]</scope>
    <source>
        <strain evidence="3">RMSCC 3703</strain>
    </source>
</reference>
<evidence type="ECO:0000313" key="3">
    <source>
        <dbReference type="Proteomes" id="UP000054559"/>
    </source>
</evidence>
<evidence type="ECO:0000313" key="2">
    <source>
        <dbReference type="EMBL" id="KMU79346.1"/>
    </source>
</evidence>
<proteinExistence type="predicted"/>
<evidence type="ECO:0000256" key="1">
    <source>
        <dbReference type="SAM" id="MobiDB-lite"/>
    </source>
</evidence>
<feature type="region of interest" description="Disordered" evidence="1">
    <location>
        <begin position="29"/>
        <end position="282"/>
    </location>
</feature>
<organism evidence="2 3">
    <name type="scientific">Coccidioides immitis RMSCC 3703</name>
    <dbReference type="NCBI Taxonomy" id="454286"/>
    <lineage>
        <taxon>Eukaryota</taxon>
        <taxon>Fungi</taxon>
        <taxon>Dikarya</taxon>
        <taxon>Ascomycota</taxon>
        <taxon>Pezizomycotina</taxon>
        <taxon>Eurotiomycetes</taxon>
        <taxon>Eurotiomycetidae</taxon>
        <taxon>Onygenales</taxon>
        <taxon>Onygenaceae</taxon>
        <taxon>Coccidioides</taxon>
    </lineage>
</organism>
<feature type="compositionally biased region" description="Basic and acidic residues" evidence="1">
    <location>
        <begin position="117"/>
        <end position="126"/>
    </location>
</feature>
<feature type="region of interest" description="Disordered" evidence="1">
    <location>
        <begin position="312"/>
        <end position="351"/>
    </location>
</feature>
<feature type="compositionally biased region" description="Polar residues" evidence="1">
    <location>
        <begin position="268"/>
        <end position="282"/>
    </location>
</feature>
<sequence length="369" mass="40476">MVCNILPMGQVILQVDILRRGNDLGQDHNNEGQLILDSPADPFTPDSAGPLEPLVSAEHLSPASPPKPPLSGLDKHPDEEAYQELPHGSQEASTTIEPETNARVGRANSARSPSVVRRIEPERPKDVTGATPRNTGQRQYPFRRRRPTSDAGSMQTMVAVVIPASKGPRDKRRRSQAGPDRHPHGHAVPAADQGESDTGSQHDPSDYSDDDYAANSSDASDSVKKPVSKRRKISSWSTVTTSCPSSSRHRSQPQIARAVKDRGRPKSKSQNMQLTNVSSPNIAAQTESCRWLSPEDISALVSAFTQKLLEYRRDPSPGAAPSADDEEAMTDTQSTSDSELRGKLGTKPSWWTRHDEEHLIKMKAQGWRW</sequence>
<protein>
    <submittedName>
        <fullName evidence="2">Uncharacterized protein</fullName>
    </submittedName>
</protein>
<feature type="compositionally biased region" description="Polar residues" evidence="1">
    <location>
        <begin position="234"/>
        <end position="246"/>
    </location>
</feature>
<dbReference type="AlphaFoldDB" id="A0A0J8R3N5"/>
<dbReference type="EMBL" id="DS268174">
    <property type="protein sequence ID" value="KMU79346.1"/>
    <property type="molecule type" value="Genomic_DNA"/>
</dbReference>